<name>Q3Z9S3_DEHM1</name>
<sequence length="61" mass="6794">MQDITANEGFDYAYNHRCKCSGITGIIKPHSAGFYFEPFGCHAVTSTIPSKIICFLKPPIR</sequence>
<evidence type="ECO:0000313" key="2">
    <source>
        <dbReference type="EMBL" id="AAW40422.1"/>
    </source>
</evidence>
<dbReference type="KEGG" id="det:DET0255"/>
<keyword evidence="4" id="KW-1185">Reference proteome</keyword>
<gene>
    <name evidence="3" type="ordered locus">DET0255</name>
    <name evidence="2" type="ordered locus">DET0278</name>
    <name evidence="1" type="ordered locus">DET0888</name>
</gene>
<protein>
    <submittedName>
        <fullName evidence="2">Uncharacterized protein</fullName>
    </submittedName>
</protein>
<dbReference type="Proteomes" id="UP000008289">
    <property type="component" value="Chromosome"/>
</dbReference>
<dbReference type="KEGG" id="det:DET0888"/>
<dbReference type="EMBL" id="CP000027">
    <property type="protein sequence ID" value="AAW39825.1"/>
    <property type="molecule type" value="Genomic_DNA"/>
</dbReference>
<reference evidence="2 4" key="1">
    <citation type="journal article" date="2005" name="Science">
        <title>Genome sequence of the PCE-dechlorinating bacterium Dehalococcoides ethenogenes.</title>
        <authorList>
            <person name="Seshadri R."/>
            <person name="Adrian L."/>
            <person name="Fouts D.E."/>
            <person name="Eisen J.A."/>
            <person name="Phillippy A.M."/>
            <person name="Methe B.A."/>
            <person name="Ward N.L."/>
            <person name="Nelson W.C."/>
            <person name="Deboy R.T."/>
            <person name="Khouri H.M."/>
            <person name="Kolonay J.F."/>
            <person name="Dodson R.J."/>
            <person name="Daugherty S.C."/>
            <person name="Brinkac L.M."/>
            <person name="Sullivan S.A."/>
            <person name="Madupu R."/>
            <person name="Nelson K.E."/>
            <person name="Kang K.H."/>
            <person name="Impraim M."/>
            <person name="Tran K."/>
            <person name="Robinson J.M."/>
            <person name="Forberger H.A."/>
            <person name="Fraser C.M."/>
            <person name="Zinder S.H."/>
            <person name="Heidelberg J.F."/>
        </authorList>
    </citation>
    <scope>NUCLEOTIDE SEQUENCE [LARGE SCALE GENOMIC DNA]</scope>
    <source>
        <strain evidence="2">195</strain>
        <strain evidence="4">ATCC BAA-2266 / KCTC 15142 / 195</strain>
    </source>
</reference>
<evidence type="ECO:0000313" key="1">
    <source>
        <dbReference type="EMBL" id="AAW39825.1"/>
    </source>
</evidence>
<dbReference type="KEGG" id="det:DET0278"/>
<accession>Q3Z9S3</accession>
<dbReference type="HOGENOM" id="CLU_2914836_0_0_0"/>
<proteinExistence type="predicted"/>
<evidence type="ECO:0000313" key="3">
    <source>
        <dbReference type="EMBL" id="AAW40461.1"/>
    </source>
</evidence>
<dbReference type="EMBL" id="CP000027">
    <property type="protein sequence ID" value="AAW40461.1"/>
    <property type="molecule type" value="Genomic_DNA"/>
</dbReference>
<organism evidence="2 4">
    <name type="scientific">Dehalococcoides mccartyi (strain ATCC BAA-2266 / KCTC 15142 / 195)</name>
    <name type="common">Dehalococcoides ethenogenes (strain 195)</name>
    <dbReference type="NCBI Taxonomy" id="243164"/>
    <lineage>
        <taxon>Bacteria</taxon>
        <taxon>Bacillati</taxon>
        <taxon>Chloroflexota</taxon>
        <taxon>Dehalococcoidia</taxon>
        <taxon>Dehalococcoidales</taxon>
        <taxon>Dehalococcoidaceae</taxon>
        <taxon>Dehalococcoides</taxon>
    </lineage>
</organism>
<dbReference type="AlphaFoldDB" id="Q3Z9S3"/>
<evidence type="ECO:0000313" key="4">
    <source>
        <dbReference type="Proteomes" id="UP000008289"/>
    </source>
</evidence>
<dbReference type="EMBL" id="CP000027">
    <property type="protein sequence ID" value="AAW40422.1"/>
    <property type="molecule type" value="Genomic_DNA"/>
</dbReference>